<sequence>MVSFSNLLLPLVLGLLFGICQHIQHYQILKMPKQNEEGLELGAFKDIILCITASVITVAIINPQTLQQTVLLIVFSCYGSEGLIKMKELWMKK</sequence>
<name>A0A926ND23_9BACI</name>
<evidence type="ECO:0000256" key="1">
    <source>
        <dbReference type="SAM" id="Phobius"/>
    </source>
</evidence>
<keyword evidence="3" id="KW-1185">Reference proteome</keyword>
<evidence type="ECO:0000313" key="2">
    <source>
        <dbReference type="EMBL" id="MBD1379299.1"/>
    </source>
</evidence>
<evidence type="ECO:0000313" key="3">
    <source>
        <dbReference type="Proteomes" id="UP000626844"/>
    </source>
</evidence>
<reference evidence="2" key="1">
    <citation type="submission" date="2020-09" db="EMBL/GenBank/DDBJ databases">
        <title>A novel bacterium of genus Bacillus, isolated from South China Sea.</title>
        <authorList>
            <person name="Huang H."/>
            <person name="Mo K."/>
            <person name="Hu Y."/>
        </authorList>
    </citation>
    <scope>NUCLEOTIDE SEQUENCE</scope>
    <source>
        <strain evidence="2">IB182487</strain>
    </source>
</reference>
<protein>
    <submittedName>
        <fullName evidence="2">DUF4257 domain-containing protein</fullName>
    </submittedName>
</protein>
<dbReference type="AlphaFoldDB" id="A0A926ND23"/>
<proteinExistence type="predicted"/>
<keyword evidence="1" id="KW-0812">Transmembrane</keyword>
<dbReference type="EMBL" id="JACXAI010000003">
    <property type="protein sequence ID" value="MBD1379299.1"/>
    <property type="molecule type" value="Genomic_DNA"/>
</dbReference>
<keyword evidence="1" id="KW-1133">Transmembrane helix</keyword>
<organism evidence="2 3">
    <name type="scientific">Metabacillus arenae</name>
    <dbReference type="NCBI Taxonomy" id="2771434"/>
    <lineage>
        <taxon>Bacteria</taxon>
        <taxon>Bacillati</taxon>
        <taxon>Bacillota</taxon>
        <taxon>Bacilli</taxon>
        <taxon>Bacillales</taxon>
        <taxon>Bacillaceae</taxon>
        <taxon>Metabacillus</taxon>
    </lineage>
</organism>
<feature type="transmembrane region" description="Helical" evidence="1">
    <location>
        <begin position="6"/>
        <end position="23"/>
    </location>
</feature>
<accession>A0A926ND23</accession>
<comment type="caution">
    <text evidence="2">The sequence shown here is derived from an EMBL/GenBank/DDBJ whole genome shotgun (WGS) entry which is preliminary data.</text>
</comment>
<dbReference type="InterPro" id="IPR025353">
    <property type="entry name" value="DUF4257"/>
</dbReference>
<feature type="transmembrane region" description="Helical" evidence="1">
    <location>
        <begin position="43"/>
        <end position="61"/>
    </location>
</feature>
<dbReference type="RefSeq" id="WP_191155812.1">
    <property type="nucleotide sequence ID" value="NZ_JACXAI010000003.1"/>
</dbReference>
<dbReference type="Proteomes" id="UP000626844">
    <property type="component" value="Unassembled WGS sequence"/>
</dbReference>
<dbReference type="Pfam" id="PF14074">
    <property type="entry name" value="DUF4257"/>
    <property type="match status" value="1"/>
</dbReference>
<keyword evidence="1" id="KW-0472">Membrane</keyword>
<gene>
    <name evidence="2" type="ORF">IC621_03555</name>
</gene>